<feature type="domain" description="CHK kinase-like" evidence="1">
    <location>
        <begin position="153"/>
        <end position="338"/>
    </location>
</feature>
<gene>
    <name evidence="2" type="ORF">ASIM_LOCUS16362</name>
</gene>
<evidence type="ECO:0000313" key="4">
    <source>
        <dbReference type="WBParaSite" id="ASIM_0001695501-mRNA-1"/>
    </source>
</evidence>
<name>A0A0M3K7L4_ANISI</name>
<dbReference type="InterPro" id="IPR015897">
    <property type="entry name" value="CHK_kinase-like"/>
</dbReference>
<dbReference type="PANTHER" id="PTHR23020">
    <property type="entry name" value="UNCHARACTERIZED NUCLEAR HORMONE RECEPTOR-RELATED"/>
    <property type="match status" value="1"/>
</dbReference>
<evidence type="ECO:0000313" key="2">
    <source>
        <dbReference type="EMBL" id="VDK57553.1"/>
    </source>
</evidence>
<reference evidence="4" key="1">
    <citation type="submission" date="2017-02" db="UniProtKB">
        <authorList>
            <consortium name="WormBaseParasite"/>
        </authorList>
    </citation>
    <scope>IDENTIFICATION</scope>
</reference>
<protein>
    <submittedName>
        <fullName evidence="4">CHK domain-containing protein</fullName>
    </submittedName>
</protein>
<evidence type="ECO:0000259" key="1">
    <source>
        <dbReference type="SMART" id="SM00587"/>
    </source>
</evidence>
<organism evidence="4">
    <name type="scientific">Anisakis simplex</name>
    <name type="common">Herring worm</name>
    <dbReference type="NCBI Taxonomy" id="6269"/>
    <lineage>
        <taxon>Eukaryota</taxon>
        <taxon>Metazoa</taxon>
        <taxon>Ecdysozoa</taxon>
        <taxon>Nematoda</taxon>
        <taxon>Chromadorea</taxon>
        <taxon>Rhabditida</taxon>
        <taxon>Spirurina</taxon>
        <taxon>Ascaridomorpha</taxon>
        <taxon>Ascaridoidea</taxon>
        <taxon>Anisakidae</taxon>
        <taxon>Anisakis</taxon>
        <taxon>Anisakis simplex complex</taxon>
    </lineage>
</organism>
<keyword evidence="3" id="KW-1185">Reference proteome</keyword>
<dbReference type="InterPro" id="IPR052961">
    <property type="entry name" value="Oxido-Kinase-like_Enzymes"/>
</dbReference>
<dbReference type="Pfam" id="PF07914">
    <property type="entry name" value="DUF1679"/>
    <property type="match status" value="1"/>
</dbReference>
<dbReference type="Proteomes" id="UP000267096">
    <property type="component" value="Unassembled WGS sequence"/>
</dbReference>
<dbReference type="OrthoDB" id="5915577at2759"/>
<dbReference type="SUPFAM" id="SSF56112">
    <property type="entry name" value="Protein kinase-like (PK-like)"/>
    <property type="match status" value="1"/>
</dbReference>
<dbReference type="SMART" id="SM00587">
    <property type="entry name" value="CHK"/>
    <property type="match status" value="1"/>
</dbReference>
<evidence type="ECO:0000313" key="3">
    <source>
        <dbReference type="Proteomes" id="UP000267096"/>
    </source>
</evidence>
<accession>A0A0M3K7L4</accession>
<proteinExistence type="predicted"/>
<dbReference type="AlphaFoldDB" id="A0A0M3K7L4"/>
<sequence>MPAMEKIPVTSPERQHIDNTEFTFAWVLKHLNENDHVWKSITAGRRRLQYISFRTIGDGKGFASKIYMLTMEFSDGKAYRVVMKVPTVDILSAKVQVGGEQNADAVVDNVKSAVLMGHARECEMYSKHYRNGMPMPRIFALKDIVPDRERGAILMEYLGDKAANVPFYRSFTVEQLINISRCLARLHAYSMSLSETDMKKLEAREQTADTMVYIFKAFASLEQNPNASRLSNFAKIKHLMQTSDFVRYCLFGVNKELGMKPIIVHGDMWSNNIFINKHEDGTFGNEPLAFIDWQAAHSGSVGEDLARLYASCQADIRREVEQVGLNAYYETFQREMKRRSLDIVHSKEQVVLSYRRLFVYQALLLVAGGNFLFRNENLEDENMKRVWEARTENQHVRSQLAIDDAIRILEEDIPEWLHKNHTFMRTD</sequence>
<dbReference type="WBParaSite" id="ASIM_0001695501-mRNA-1">
    <property type="protein sequence ID" value="ASIM_0001695501-mRNA-1"/>
    <property type="gene ID" value="ASIM_0001695501"/>
</dbReference>
<dbReference type="InterPro" id="IPR012877">
    <property type="entry name" value="Dhs-27"/>
</dbReference>
<dbReference type="EMBL" id="UYRR01033020">
    <property type="protein sequence ID" value="VDK57553.1"/>
    <property type="molecule type" value="Genomic_DNA"/>
</dbReference>
<dbReference type="Gene3D" id="3.90.1200.10">
    <property type="match status" value="1"/>
</dbReference>
<dbReference type="InterPro" id="IPR011009">
    <property type="entry name" value="Kinase-like_dom_sf"/>
</dbReference>
<dbReference type="PANTHER" id="PTHR23020:SF41">
    <property type="entry name" value="AMINOGLYCOSIDE PHOSPHOTRANSFERASE DOMAIN-CONTAINING PROTEIN"/>
    <property type="match status" value="1"/>
</dbReference>
<reference evidence="2 3" key="2">
    <citation type="submission" date="2018-11" db="EMBL/GenBank/DDBJ databases">
        <authorList>
            <consortium name="Pathogen Informatics"/>
        </authorList>
    </citation>
    <scope>NUCLEOTIDE SEQUENCE [LARGE SCALE GENOMIC DNA]</scope>
</reference>